<accession>A0A0N4WDI6</accession>
<evidence type="ECO:0000313" key="1">
    <source>
        <dbReference type="WBParaSite" id="HPLM_0000864901-mRNA-1"/>
    </source>
</evidence>
<proteinExistence type="predicted"/>
<name>A0A0N4WDI6_HAEPC</name>
<sequence>LTKSRKLGGEPEASDFDRGEGLAIGEGIVACIPSNNSFCSATWALFHTVVTGAFLRTSTCRS</sequence>
<dbReference type="WBParaSite" id="HPLM_0000864901-mRNA-1">
    <property type="protein sequence ID" value="HPLM_0000864901-mRNA-1"/>
    <property type="gene ID" value="HPLM_0000864901"/>
</dbReference>
<protein>
    <submittedName>
        <fullName evidence="1">Uncharacterized protein</fullName>
    </submittedName>
</protein>
<reference evidence="1" key="1">
    <citation type="submission" date="2017-02" db="UniProtKB">
        <authorList>
            <consortium name="WormBaseParasite"/>
        </authorList>
    </citation>
    <scope>IDENTIFICATION</scope>
</reference>
<dbReference type="AlphaFoldDB" id="A0A0N4WDI6"/>
<organism evidence="1">
    <name type="scientific">Haemonchus placei</name>
    <name type="common">Barber's pole worm</name>
    <dbReference type="NCBI Taxonomy" id="6290"/>
    <lineage>
        <taxon>Eukaryota</taxon>
        <taxon>Metazoa</taxon>
        <taxon>Ecdysozoa</taxon>
        <taxon>Nematoda</taxon>
        <taxon>Chromadorea</taxon>
        <taxon>Rhabditida</taxon>
        <taxon>Rhabditina</taxon>
        <taxon>Rhabditomorpha</taxon>
        <taxon>Strongyloidea</taxon>
        <taxon>Trichostrongylidae</taxon>
        <taxon>Haemonchus</taxon>
    </lineage>
</organism>